<protein>
    <submittedName>
        <fullName evidence="1">Uncharacterized protein</fullName>
    </submittedName>
</protein>
<proteinExistence type="predicted"/>
<feature type="non-terminal residue" evidence="1">
    <location>
        <position position="91"/>
    </location>
</feature>
<gene>
    <name evidence="1" type="ORF">Tci_927540</name>
</gene>
<accession>A0A699XFG3</accession>
<dbReference type="AlphaFoldDB" id="A0A699XFG3"/>
<organism evidence="1">
    <name type="scientific">Tanacetum cinerariifolium</name>
    <name type="common">Dalmatian daisy</name>
    <name type="synonym">Chrysanthemum cinerariifolium</name>
    <dbReference type="NCBI Taxonomy" id="118510"/>
    <lineage>
        <taxon>Eukaryota</taxon>
        <taxon>Viridiplantae</taxon>
        <taxon>Streptophyta</taxon>
        <taxon>Embryophyta</taxon>
        <taxon>Tracheophyta</taxon>
        <taxon>Spermatophyta</taxon>
        <taxon>Magnoliopsida</taxon>
        <taxon>eudicotyledons</taxon>
        <taxon>Gunneridae</taxon>
        <taxon>Pentapetalae</taxon>
        <taxon>asterids</taxon>
        <taxon>campanulids</taxon>
        <taxon>Asterales</taxon>
        <taxon>Asteraceae</taxon>
        <taxon>Asteroideae</taxon>
        <taxon>Anthemideae</taxon>
        <taxon>Anthemidinae</taxon>
        <taxon>Tanacetum</taxon>
    </lineage>
</organism>
<sequence>SYIHSTRALLPFHVDLIPPRKRFRDSISPEDSVEKDFYMNVLEDIEADATVIEVAVDSNGEAGIDAGIGIEVDVRIHVEEEVEDKVESSDR</sequence>
<comment type="caution">
    <text evidence="1">The sequence shown here is derived from an EMBL/GenBank/DDBJ whole genome shotgun (WGS) entry which is preliminary data.</text>
</comment>
<reference evidence="1" key="1">
    <citation type="journal article" date="2019" name="Sci. Rep.">
        <title>Draft genome of Tanacetum cinerariifolium, the natural source of mosquito coil.</title>
        <authorList>
            <person name="Yamashiro T."/>
            <person name="Shiraishi A."/>
            <person name="Satake H."/>
            <person name="Nakayama K."/>
        </authorList>
    </citation>
    <scope>NUCLEOTIDE SEQUENCE</scope>
</reference>
<evidence type="ECO:0000313" key="1">
    <source>
        <dbReference type="EMBL" id="GFD55571.1"/>
    </source>
</evidence>
<dbReference type="EMBL" id="BKCJ011819377">
    <property type="protein sequence ID" value="GFD55571.1"/>
    <property type="molecule type" value="Genomic_DNA"/>
</dbReference>
<feature type="non-terminal residue" evidence="1">
    <location>
        <position position="1"/>
    </location>
</feature>
<name>A0A699XFG3_TANCI</name>